<feature type="disulfide bond" evidence="15">
    <location>
        <begin position="63"/>
        <end position="124"/>
    </location>
</feature>
<evidence type="ECO:0000256" key="13">
    <source>
        <dbReference type="ARBA" id="ARBA00047200"/>
    </source>
</evidence>
<feature type="region of interest" description="Disordered" evidence="16">
    <location>
        <begin position="293"/>
        <end position="335"/>
    </location>
</feature>
<keyword evidence="9 15" id="KW-1015">Disulfide bond</keyword>
<feature type="chain" id="PRO_5046103556" description="Scavenger receptor cysteine-rich domain-containing protein DMBT1" evidence="18">
    <location>
        <begin position="22"/>
        <end position="805"/>
    </location>
</feature>
<feature type="region of interest" description="Disordered" evidence="16">
    <location>
        <begin position="451"/>
        <end position="474"/>
    </location>
</feature>
<dbReference type="SMART" id="SM00202">
    <property type="entry name" value="SR"/>
    <property type="match status" value="1"/>
</dbReference>
<evidence type="ECO:0000256" key="8">
    <source>
        <dbReference type="ARBA" id="ARBA00022927"/>
    </source>
</evidence>
<dbReference type="Pfam" id="PF00431">
    <property type="entry name" value="CUB"/>
    <property type="match status" value="2"/>
</dbReference>
<dbReference type="SUPFAM" id="SSF49854">
    <property type="entry name" value="Spermadhesin, CUB domain"/>
    <property type="match status" value="2"/>
</dbReference>
<evidence type="ECO:0000256" key="11">
    <source>
        <dbReference type="ARBA" id="ARBA00030560"/>
    </source>
</evidence>
<dbReference type="InterPro" id="IPR042235">
    <property type="entry name" value="ZP-C_dom"/>
</dbReference>
<dbReference type="InterPro" id="IPR035914">
    <property type="entry name" value="Sperma_CUB_dom_sf"/>
</dbReference>
<dbReference type="PROSITE" id="PS51034">
    <property type="entry name" value="ZP_2"/>
    <property type="match status" value="1"/>
</dbReference>
<dbReference type="InterPro" id="IPR055356">
    <property type="entry name" value="ZP-N"/>
</dbReference>
<evidence type="ECO:0000256" key="6">
    <source>
        <dbReference type="ARBA" id="ARBA00022729"/>
    </source>
</evidence>
<keyword evidence="7" id="KW-0221">Differentiation</keyword>
<keyword evidence="17" id="KW-0472">Membrane</keyword>
<evidence type="ECO:0000256" key="15">
    <source>
        <dbReference type="PROSITE-ProRule" id="PRU00196"/>
    </source>
</evidence>
<dbReference type="Gene3D" id="3.10.250.10">
    <property type="entry name" value="SRCR-like domain"/>
    <property type="match status" value="1"/>
</dbReference>
<dbReference type="SUPFAM" id="SSF56487">
    <property type="entry name" value="SRCR-like"/>
    <property type="match status" value="1"/>
</dbReference>
<evidence type="ECO:0000256" key="10">
    <source>
        <dbReference type="ARBA" id="ARBA00023180"/>
    </source>
</evidence>
<dbReference type="Gene3D" id="2.60.40.3210">
    <property type="entry name" value="Zona pellucida, ZP-N domain"/>
    <property type="match status" value="1"/>
</dbReference>
<keyword evidence="10" id="KW-0325">Glycoprotein</keyword>
<dbReference type="InterPro" id="IPR036772">
    <property type="entry name" value="SRCR-like_dom_sf"/>
</dbReference>
<dbReference type="PANTHER" id="PTHR14002:SF38">
    <property type="entry name" value="CUB AND ZONA PELLUCIDA-LIKE DOMAIN-CONTAINING PROTEIN 1"/>
    <property type="match status" value="1"/>
</dbReference>
<feature type="domain" description="CUB" evidence="19">
    <location>
        <begin position="341"/>
        <end position="449"/>
    </location>
</feature>
<dbReference type="InterPro" id="IPR001190">
    <property type="entry name" value="SRCR"/>
</dbReference>
<evidence type="ECO:0000313" key="22">
    <source>
        <dbReference type="Proteomes" id="UP001652642"/>
    </source>
</evidence>
<evidence type="ECO:0000256" key="14">
    <source>
        <dbReference type="PROSITE-ProRule" id="PRU00059"/>
    </source>
</evidence>
<dbReference type="GeneID" id="110087221"/>
<dbReference type="SMART" id="SM00042">
    <property type="entry name" value="CUB"/>
    <property type="match status" value="2"/>
</dbReference>
<dbReference type="Proteomes" id="UP001652642">
    <property type="component" value="Chromosome 3"/>
</dbReference>
<feature type="domain" description="CUB" evidence="19">
    <location>
        <begin position="145"/>
        <end position="251"/>
    </location>
</feature>
<evidence type="ECO:0000256" key="7">
    <source>
        <dbReference type="ARBA" id="ARBA00022782"/>
    </source>
</evidence>
<dbReference type="Pfam" id="PF23344">
    <property type="entry name" value="ZP-N"/>
    <property type="match status" value="1"/>
</dbReference>
<dbReference type="Gene3D" id="2.60.120.290">
    <property type="entry name" value="Spermadhesin, CUB domain"/>
    <property type="match status" value="2"/>
</dbReference>
<dbReference type="PROSITE" id="PS00682">
    <property type="entry name" value="ZP_1"/>
    <property type="match status" value="1"/>
</dbReference>
<organism evidence="22 23">
    <name type="scientific">Pogona vitticeps</name>
    <name type="common">central bearded dragon</name>
    <dbReference type="NCBI Taxonomy" id="103695"/>
    <lineage>
        <taxon>Eukaryota</taxon>
        <taxon>Metazoa</taxon>
        <taxon>Chordata</taxon>
        <taxon>Craniata</taxon>
        <taxon>Vertebrata</taxon>
        <taxon>Euteleostomi</taxon>
        <taxon>Lepidosauria</taxon>
        <taxon>Squamata</taxon>
        <taxon>Bifurcata</taxon>
        <taxon>Unidentata</taxon>
        <taxon>Episquamata</taxon>
        <taxon>Toxicofera</taxon>
        <taxon>Iguania</taxon>
        <taxon>Acrodonta</taxon>
        <taxon>Agamidae</taxon>
        <taxon>Amphibolurinae</taxon>
        <taxon>Pogona</taxon>
    </lineage>
</organism>
<dbReference type="InterPro" id="IPR001507">
    <property type="entry name" value="ZP_dom"/>
</dbReference>
<dbReference type="RefSeq" id="XP_072851538.1">
    <property type="nucleotide sequence ID" value="XM_072995437.1"/>
</dbReference>
<comment type="caution">
    <text evidence="14">Lacks conserved residue(s) required for the propagation of feature annotation.</text>
</comment>
<evidence type="ECO:0000256" key="5">
    <source>
        <dbReference type="ARBA" id="ARBA00022525"/>
    </source>
</evidence>
<feature type="compositionally biased region" description="Low complexity" evidence="16">
    <location>
        <begin position="301"/>
        <end position="327"/>
    </location>
</feature>
<keyword evidence="22" id="KW-1185">Reference proteome</keyword>
<dbReference type="SMART" id="SM00241">
    <property type="entry name" value="ZP"/>
    <property type="match status" value="1"/>
</dbReference>
<dbReference type="Pfam" id="PF00530">
    <property type="entry name" value="SRCR"/>
    <property type="match status" value="1"/>
</dbReference>
<gene>
    <name evidence="23" type="primary">LOC110087221</name>
</gene>
<evidence type="ECO:0000256" key="4">
    <source>
        <dbReference type="ARBA" id="ARBA00022473"/>
    </source>
</evidence>
<keyword evidence="4" id="KW-0217">Developmental protein</keyword>
<sequence>MDRTVIFLWVLFSATAYTTRGQNAIRLVNGRHRCEGRVEVYYNGRWGTVCDDLWQMDNARVVCRQLECGVALSAPGSARYGSGLGAVLMDNVVCRGSEERLDHCTHRGWGVHDCSHSEDAGVSCSELNVRMLPATDVPSTSAYRCGQVFSDPEGSFTGTYYDGDGNILECLWKIQPSNNLPIKISIDYVELDCSHDYIEIFDGEIDTSAKLGRICSGSDSTFIASSGTMSVLLHRESSQEGLGFFAYYETGAFTVTPEPPITMTNAVPLSTLGPELTTALAPSSLAPELTIRTSQSPHSLTSTSADTEAENATTTTPEATTNEETSTVPPAYTSPSGGSQCGGILTFPNGYISGPYYLGNNITLQCVWKIEVSPLDHIILRISYISLDCSKEYIEIFDGSLVSPYLLGRMCSDIYLGYNYTSTSNTMTILLHRDSNYIGYGFDAYYSSIQEPTTSAPPQSETTVPPANSTSSPLNTLSCSGEYMVARISRAYVRSLGYKEWDLYLNSSDPECAPQLLEDYVIFNIPFSGCGTVRQQTNNNTITYSNIIRTLVSGYIITRKRNFQLHVMCEMNENTVVETAFLAQDAIDIVERQYGHYNVTLAFYQSPSFIYQVYGSPYFVSLNQNLYVQATLHSSDSNLVLFVDTCVSSPYADSFTDLTYDLIRDGCTQDSTYRSLYSPRNNEARFQFNSFKFLNQHNEVYLQCKLVVCRADDLSSRCYQGCLTRRKRDVDEPREKVEVVVGPIKLQEEDKEKRKQDLVKTVHPEKDDPVIPLTVAAVLLAGMVFVLSGFLLSIKLRRNNYHQIY</sequence>
<evidence type="ECO:0000313" key="23">
    <source>
        <dbReference type="RefSeq" id="XP_072851538.1"/>
    </source>
</evidence>
<evidence type="ECO:0000259" key="21">
    <source>
        <dbReference type="PROSITE" id="PS51034"/>
    </source>
</evidence>
<keyword evidence="6 18" id="KW-0732">Signal</keyword>
<evidence type="ECO:0000256" key="9">
    <source>
        <dbReference type="ARBA" id="ARBA00023157"/>
    </source>
</evidence>
<dbReference type="PRINTS" id="PR00258">
    <property type="entry name" value="SPERACTRCPTR"/>
</dbReference>
<feature type="disulfide bond" evidence="15">
    <location>
        <begin position="50"/>
        <end position="114"/>
    </location>
</feature>
<evidence type="ECO:0000259" key="19">
    <source>
        <dbReference type="PROSITE" id="PS01180"/>
    </source>
</evidence>
<dbReference type="Gene3D" id="2.60.40.4100">
    <property type="entry name" value="Zona pellucida, ZP-C domain"/>
    <property type="match status" value="1"/>
</dbReference>
<accession>A0ABM5G1K3</accession>
<dbReference type="CDD" id="cd00041">
    <property type="entry name" value="CUB"/>
    <property type="match status" value="2"/>
</dbReference>
<protein>
    <recommendedName>
        <fullName evidence="12">Scavenger receptor cysteine-rich domain-containing protein DMBT1</fullName>
    </recommendedName>
    <alternativeName>
        <fullName evidence="13">Deleted in malignant brain tumors 1 protein</fullName>
    </alternativeName>
    <alternativeName>
        <fullName evidence="11">Hensin</fullName>
    </alternativeName>
</protein>
<evidence type="ECO:0000256" key="12">
    <source>
        <dbReference type="ARBA" id="ARBA00047197"/>
    </source>
</evidence>
<keyword evidence="3" id="KW-0813">Transport</keyword>
<dbReference type="InterPro" id="IPR017977">
    <property type="entry name" value="ZP_dom_CS"/>
</dbReference>
<evidence type="ECO:0000256" key="16">
    <source>
        <dbReference type="SAM" id="MobiDB-lite"/>
    </source>
</evidence>
<dbReference type="Pfam" id="PF00100">
    <property type="entry name" value="Zona_pellucida"/>
    <property type="match status" value="1"/>
</dbReference>
<keyword evidence="5" id="KW-0964">Secreted</keyword>
<proteinExistence type="inferred from homology"/>
<evidence type="ECO:0000259" key="20">
    <source>
        <dbReference type="PROSITE" id="PS50287"/>
    </source>
</evidence>
<keyword evidence="17" id="KW-0812">Transmembrane</keyword>
<dbReference type="PROSITE" id="PS01180">
    <property type="entry name" value="CUB"/>
    <property type="match status" value="2"/>
</dbReference>
<evidence type="ECO:0000256" key="2">
    <source>
        <dbReference type="ARBA" id="ARBA00009931"/>
    </source>
</evidence>
<dbReference type="InterPro" id="IPR000859">
    <property type="entry name" value="CUB_dom"/>
</dbReference>
<evidence type="ECO:0000256" key="3">
    <source>
        <dbReference type="ARBA" id="ARBA00022448"/>
    </source>
</evidence>
<dbReference type="PROSITE" id="PS50287">
    <property type="entry name" value="SRCR_2"/>
    <property type="match status" value="1"/>
</dbReference>
<reference evidence="23" key="1">
    <citation type="submission" date="2025-08" db="UniProtKB">
        <authorList>
            <consortium name="RefSeq"/>
        </authorList>
    </citation>
    <scope>IDENTIFICATION</scope>
</reference>
<feature type="transmembrane region" description="Helical" evidence="17">
    <location>
        <begin position="770"/>
        <end position="792"/>
    </location>
</feature>
<evidence type="ECO:0000256" key="17">
    <source>
        <dbReference type="SAM" id="Phobius"/>
    </source>
</evidence>
<feature type="signal peptide" evidence="18">
    <location>
        <begin position="1"/>
        <end position="21"/>
    </location>
</feature>
<comment type="similarity">
    <text evidence="2">Belongs to the DMBT1 family.</text>
</comment>
<dbReference type="PANTHER" id="PTHR14002">
    <property type="entry name" value="ENDOGLIN/TGF-BETA RECEPTOR TYPE III"/>
    <property type="match status" value="1"/>
</dbReference>
<evidence type="ECO:0000256" key="1">
    <source>
        <dbReference type="ARBA" id="ARBA00004613"/>
    </source>
</evidence>
<keyword evidence="8" id="KW-0653">Protein transport</keyword>
<name>A0ABM5G1K3_9SAUR</name>
<comment type="subcellular location">
    <subcellularLocation>
        <location evidence="1">Secreted</location>
    </subcellularLocation>
</comment>
<keyword evidence="17" id="KW-1133">Transmembrane helix</keyword>
<evidence type="ECO:0000256" key="18">
    <source>
        <dbReference type="SAM" id="SignalP"/>
    </source>
</evidence>
<feature type="disulfide bond" evidence="15">
    <location>
        <begin position="94"/>
        <end position="104"/>
    </location>
</feature>
<feature type="domain" description="ZP" evidence="21">
    <location>
        <begin position="478"/>
        <end position="725"/>
    </location>
</feature>
<dbReference type="InterPro" id="IPR055355">
    <property type="entry name" value="ZP-C"/>
</dbReference>
<feature type="domain" description="SRCR" evidence="20">
    <location>
        <begin position="25"/>
        <end position="125"/>
    </location>
</feature>